<sequence length="520" mass="58874">MSVADLLPMSFQQAQGGALILAIGAFCWAYLRTRRSNLPYPPGPPPKNIIAGNLTDLPPKRAWETYSKWAEQYNSDIIHFRVFGQHMVILQTLDLSRELLEKRSTVYSDRPYNAMIDLMEWDIAVGFKPYGPEWRHHRKLFQQGFRTGTTTLRYRAIQTDKVNDFLRALLDNPNKFRQHCKALSAAVIMRVIYGYDSAPEEDYFVELSEAAMVKMCDSWVAPGAMVVNTIPILRHLPSWFPGAAFKKYAIEGQELTRKIRDVPFAFVTKSLAEGTAKHSVVSEMIANNEEHETIKEVAATGYGAGADTTMATLAWFFYAMILHPEVQRKAHEELDRVIGNKRLPTYDDRDSLPYIEAVVREVLRWRPIVPLGLPHATSFDDIYNGHFIPKGTIVMANLWAIAYDKNIYEKPEIFNPDRYFNKDGTLTTEGIHSEVWSFGFGRRICPGRQLALDTIWLAVATVLSTFDILKKKDANGNVIPVDEDIEVADGLVSHAADFQCAVTPRSNVARQVIVESVAKE</sequence>
<dbReference type="GO" id="GO:0020037">
    <property type="term" value="F:heme binding"/>
    <property type="evidence" value="ECO:0007669"/>
    <property type="project" value="InterPro"/>
</dbReference>
<keyword evidence="4 9" id="KW-0349">Heme</keyword>
<dbReference type="InterPro" id="IPR050364">
    <property type="entry name" value="Cytochrome_P450_fung"/>
</dbReference>
<evidence type="ECO:0000256" key="10">
    <source>
        <dbReference type="RuleBase" id="RU000461"/>
    </source>
</evidence>
<evidence type="ECO:0000256" key="7">
    <source>
        <dbReference type="ARBA" id="ARBA00023004"/>
    </source>
</evidence>
<gene>
    <name evidence="11" type="ORF">JR316_005135</name>
</gene>
<dbReference type="AlphaFoldDB" id="A0A8H7Y4E0"/>
<protein>
    <recommendedName>
        <fullName evidence="12">Cytochrome P450</fullName>
    </recommendedName>
</protein>
<evidence type="ECO:0000256" key="4">
    <source>
        <dbReference type="ARBA" id="ARBA00022617"/>
    </source>
</evidence>
<feature type="binding site" description="axial binding residue" evidence="9">
    <location>
        <position position="445"/>
    </location>
    <ligand>
        <name>heme</name>
        <dbReference type="ChEBI" id="CHEBI:30413"/>
    </ligand>
    <ligandPart>
        <name>Fe</name>
        <dbReference type="ChEBI" id="CHEBI:18248"/>
    </ligandPart>
</feature>
<evidence type="ECO:0008006" key="12">
    <source>
        <dbReference type="Google" id="ProtNLM"/>
    </source>
</evidence>
<proteinExistence type="inferred from homology"/>
<evidence type="ECO:0000313" key="11">
    <source>
        <dbReference type="EMBL" id="KAG5170744.1"/>
    </source>
</evidence>
<dbReference type="Pfam" id="PF00067">
    <property type="entry name" value="p450"/>
    <property type="match status" value="1"/>
</dbReference>
<comment type="similarity">
    <text evidence="3 10">Belongs to the cytochrome P450 family.</text>
</comment>
<evidence type="ECO:0000256" key="8">
    <source>
        <dbReference type="ARBA" id="ARBA00023033"/>
    </source>
</evidence>
<dbReference type="InterPro" id="IPR002401">
    <property type="entry name" value="Cyt_P450_E_grp-I"/>
</dbReference>
<evidence type="ECO:0000256" key="2">
    <source>
        <dbReference type="ARBA" id="ARBA00005179"/>
    </source>
</evidence>
<dbReference type="PANTHER" id="PTHR46300:SF7">
    <property type="entry name" value="P450, PUTATIVE (EUROFUNG)-RELATED"/>
    <property type="match status" value="1"/>
</dbReference>
<dbReference type="OrthoDB" id="2789670at2759"/>
<dbReference type="PANTHER" id="PTHR46300">
    <property type="entry name" value="P450, PUTATIVE (EUROFUNG)-RELATED-RELATED"/>
    <property type="match status" value="1"/>
</dbReference>
<dbReference type="InterPro" id="IPR017972">
    <property type="entry name" value="Cyt_P450_CS"/>
</dbReference>
<dbReference type="InterPro" id="IPR036396">
    <property type="entry name" value="Cyt_P450_sf"/>
</dbReference>
<dbReference type="GO" id="GO:0016705">
    <property type="term" value="F:oxidoreductase activity, acting on paired donors, with incorporation or reduction of molecular oxygen"/>
    <property type="evidence" value="ECO:0007669"/>
    <property type="project" value="InterPro"/>
</dbReference>
<name>A0A8H7Y4E0_PSICU</name>
<comment type="cofactor">
    <cofactor evidence="1 9">
        <name>heme</name>
        <dbReference type="ChEBI" id="CHEBI:30413"/>
    </cofactor>
</comment>
<dbReference type="Gene3D" id="1.10.630.10">
    <property type="entry name" value="Cytochrome P450"/>
    <property type="match status" value="1"/>
</dbReference>
<accession>A0A8H7Y4E0</accession>
<evidence type="ECO:0000256" key="6">
    <source>
        <dbReference type="ARBA" id="ARBA00023002"/>
    </source>
</evidence>
<dbReference type="CDD" id="cd11065">
    <property type="entry name" value="CYP64-like"/>
    <property type="match status" value="1"/>
</dbReference>
<organism evidence="11">
    <name type="scientific">Psilocybe cubensis</name>
    <name type="common">Psychedelic mushroom</name>
    <name type="synonym">Stropharia cubensis</name>
    <dbReference type="NCBI Taxonomy" id="181762"/>
    <lineage>
        <taxon>Eukaryota</taxon>
        <taxon>Fungi</taxon>
        <taxon>Dikarya</taxon>
        <taxon>Basidiomycota</taxon>
        <taxon>Agaricomycotina</taxon>
        <taxon>Agaricomycetes</taxon>
        <taxon>Agaricomycetidae</taxon>
        <taxon>Agaricales</taxon>
        <taxon>Agaricineae</taxon>
        <taxon>Strophariaceae</taxon>
        <taxon>Psilocybe</taxon>
    </lineage>
</organism>
<dbReference type="GO" id="GO:0004497">
    <property type="term" value="F:monooxygenase activity"/>
    <property type="evidence" value="ECO:0007669"/>
    <property type="project" value="UniProtKB-KW"/>
</dbReference>
<dbReference type="PROSITE" id="PS00086">
    <property type="entry name" value="CYTOCHROME_P450"/>
    <property type="match status" value="1"/>
</dbReference>
<comment type="pathway">
    <text evidence="2">Secondary metabolite biosynthesis.</text>
</comment>
<dbReference type="InterPro" id="IPR001128">
    <property type="entry name" value="Cyt_P450"/>
</dbReference>
<keyword evidence="6 10" id="KW-0560">Oxidoreductase</keyword>
<dbReference type="GO" id="GO:0005506">
    <property type="term" value="F:iron ion binding"/>
    <property type="evidence" value="ECO:0007669"/>
    <property type="project" value="InterPro"/>
</dbReference>
<dbReference type="PRINTS" id="PR00385">
    <property type="entry name" value="P450"/>
</dbReference>
<evidence type="ECO:0000256" key="5">
    <source>
        <dbReference type="ARBA" id="ARBA00022723"/>
    </source>
</evidence>
<evidence type="ECO:0000256" key="9">
    <source>
        <dbReference type="PIRSR" id="PIRSR602401-1"/>
    </source>
</evidence>
<evidence type="ECO:0000256" key="1">
    <source>
        <dbReference type="ARBA" id="ARBA00001971"/>
    </source>
</evidence>
<reference evidence="11" key="1">
    <citation type="submission" date="2021-02" db="EMBL/GenBank/DDBJ databases">
        <title>Psilocybe cubensis genome.</title>
        <authorList>
            <person name="Mckernan K.J."/>
            <person name="Crawford S."/>
            <person name="Trippe A."/>
            <person name="Kane L.T."/>
            <person name="Mclaughlin S."/>
        </authorList>
    </citation>
    <scope>NUCLEOTIDE SEQUENCE [LARGE SCALE GENOMIC DNA]</scope>
    <source>
        <strain evidence="11">MGC-MH-2018</strain>
    </source>
</reference>
<dbReference type="EMBL" id="JAFIQS010000004">
    <property type="protein sequence ID" value="KAG5170744.1"/>
    <property type="molecule type" value="Genomic_DNA"/>
</dbReference>
<keyword evidence="5 9" id="KW-0479">Metal-binding</keyword>
<comment type="caution">
    <text evidence="11">The sequence shown here is derived from an EMBL/GenBank/DDBJ whole genome shotgun (WGS) entry which is preliminary data.</text>
</comment>
<dbReference type="PRINTS" id="PR00463">
    <property type="entry name" value="EP450I"/>
</dbReference>
<evidence type="ECO:0000256" key="3">
    <source>
        <dbReference type="ARBA" id="ARBA00010617"/>
    </source>
</evidence>
<keyword evidence="7 9" id="KW-0408">Iron</keyword>
<keyword evidence="8 10" id="KW-0503">Monooxygenase</keyword>
<dbReference type="SUPFAM" id="SSF48264">
    <property type="entry name" value="Cytochrome P450"/>
    <property type="match status" value="1"/>
</dbReference>